<evidence type="ECO:0000256" key="3">
    <source>
        <dbReference type="RuleBase" id="RU004508"/>
    </source>
</evidence>
<dbReference type="Gene3D" id="3.40.640.10">
    <property type="entry name" value="Type I PLP-dependent aspartate aminotransferase-like (Major domain)"/>
    <property type="match status" value="1"/>
</dbReference>
<protein>
    <submittedName>
        <fullName evidence="4">dTDP-4-amino-4,6-dideoxygalactose transaminase</fullName>
    </submittedName>
</protein>
<dbReference type="InterPro" id="IPR000653">
    <property type="entry name" value="DegT/StrS_aminotransferase"/>
</dbReference>
<dbReference type="SUPFAM" id="SSF53383">
    <property type="entry name" value="PLP-dependent transferases"/>
    <property type="match status" value="1"/>
</dbReference>
<evidence type="ECO:0000313" key="5">
    <source>
        <dbReference type="Proteomes" id="UP000628775"/>
    </source>
</evidence>
<feature type="active site" description="Proton acceptor" evidence="1">
    <location>
        <position position="181"/>
    </location>
</feature>
<evidence type="ECO:0000256" key="1">
    <source>
        <dbReference type="PIRSR" id="PIRSR000390-1"/>
    </source>
</evidence>
<dbReference type="PANTHER" id="PTHR30244">
    <property type="entry name" value="TRANSAMINASE"/>
    <property type="match status" value="1"/>
</dbReference>
<dbReference type="Proteomes" id="UP000628775">
    <property type="component" value="Unassembled WGS sequence"/>
</dbReference>
<dbReference type="FunFam" id="3.40.640.10:FF:000037">
    <property type="entry name" value="dTDP-4-amino-4,6-dideoxygalactose transaminase"/>
    <property type="match status" value="1"/>
</dbReference>
<gene>
    <name evidence="4" type="primary">rffA</name>
    <name evidence="4" type="ORF">GCM10011391_11080</name>
</gene>
<dbReference type="CDD" id="cd00616">
    <property type="entry name" value="AHBA_syn"/>
    <property type="match status" value="1"/>
</dbReference>
<evidence type="ECO:0000256" key="2">
    <source>
        <dbReference type="PIRSR" id="PIRSR000390-2"/>
    </source>
</evidence>
<dbReference type="InterPro" id="IPR015422">
    <property type="entry name" value="PyrdxlP-dep_Trfase_small"/>
</dbReference>
<organism evidence="4 5">
    <name type="scientific">Pullulanibacillus camelliae</name>
    <dbReference type="NCBI Taxonomy" id="1707096"/>
    <lineage>
        <taxon>Bacteria</taxon>
        <taxon>Bacillati</taxon>
        <taxon>Bacillota</taxon>
        <taxon>Bacilli</taxon>
        <taxon>Bacillales</taxon>
        <taxon>Sporolactobacillaceae</taxon>
        <taxon>Pullulanibacillus</taxon>
    </lineage>
</organism>
<dbReference type="InterPro" id="IPR012749">
    <property type="entry name" value="WecE-like"/>
</dbReference>
<dbReference type="Pfam" id="PF01041">
    <property type="entry name" value="DegT_DnrJ_EryC1"/>
    <property type="match status" value="1"/>
</dbReference>
<feature type="modified residue" description="N6-(pyridoxal phosphate)lysine" evidence="2">
    <location>
        <position position="181"/>
    </location>
</feature>
<dbReference type="RefSeq" id="WP_188690335.1">
    <property type="nucleotide sequence ID" value="NZ_BMIR01000003.1"/>
</dbReference>
<dbReference type="AlphaFoldDB" id="A0A8J2VN69"/>
<dbReference type="PIRSF" id="PIRSF000390">
    <property type="entry name" value="PLP_StrS"/>
    <property type="match status" value="1"/>
</dbReference>
<dbReference type="InterPro" id="IPR015421">
    <property type="entry name" value="PyrdxlP-dep_Trfase_major"/>
</dbReference>
<name>A0A8J2VN69_9BACL</name>
<keyword evidence="2 3" id="KW-0663">Pyridoxal phosphate</keyword>
<sequence>MIPFNRPAVTGREALYVSEAINSRQICGDGRFTFLCQKWLSEQTGCPHVLLTPSCTHALEMCAVLMELKEGDEVILPSYTFSSTANAFALRGAQLVFVDICPETMNMDPEAVEAAINEKTKAIIAVHYAGVSCDMSRLMGLADRYKLFVIEDAAQGVMSTYMGKSLGTIGHLGCYSFHETKNVTSGEGGALLINDPTLLERAEIIREKGTNRKRFLNGSVDKYSWVDIGSSFLPSELNAAFLYAQLEGIERIHQKRMNLWKHYYRGLLTLKEKGILELPTIPELCEHNAHMFYIKVKDEEERKTMIAFLKQRGIAAAFHYNPLHSALAGRQFGRFHGEDRFTTKESERLLRLPLYFDLNSSDVQFIVEHIHDFYGIKSKAEMHIV</sequence>
<dbReference type="InterPro" id="IPR015424">
    <property type="entry name" value="PyrdxlP-dep_Trfase"/>
</dbReference>
<proteinExistence type="inferred from homology"/>
<dbReference type="Gene3D" id="3.90.1150.10">
    <property type="entry name" value="Aspartate Aminotransferase, domain 1"/>
    <property type="match status" value="1"/>
</dbReference>
<comment type="caution">
    <text evidence="4">The sequence shown here is derived from an EMBL/GenBank/DDBJ whole genome shotgun (WGS) entry which is preliminary data.</text>
</comment>
<keyword evidence="5" id="KW-1185">Reference proteome</keyword>
<dbReference type="GO" id="GO:0030170">
    <property type="term" value="F:pyridoxal phosphate binding"/>
    <property type="evidence" value="ECO:0007669"/>
    <property type="project" value="TreeGrafter"/>
</dbReference>
<dbReference type="GO" id="GO:0019180">
    <property type="term" value="F:dTDP-4-amino-4,6-dideoxygalactose transaminase activity"/>
    <property type="evidence" value="ECO:0007669"/>
    <property type="project" value="TreeGrafter"/>
</dbReference>
<accession>A0A8J2VN69</accession>
<reference evidence="4" key="2">
    <citation type="submission" date="2020-09" db="EMBL/GenBank/DDBJ databases">
        <authorList>
            <person name="Sun Q."/>
            <person name="Zhou Y."/>
        </authorList>
    </citation>
    <scope>NUCLEOTIDE SEQUENCE</scope>
    <source>
        <strain evidence="4">CGMCC 1.15371</strain>
    </source>
</reference>
<dbReference type="PANTHER" id="PTHR30244:SF34">
    <property type="entry name" value="DTDP-4-AMINO-4,6-DIDEOXYGALACTOSE TRANSAMINASE"/>
    <property type="match status" value="1"/>
</dbReference>
<dbReference type="GO" id="GO:0000271">
    <property type="term" value="P:polysaccharide biosynthetic process"/>
    <property type="evidence" value="ECO:0007669"/>
    <property type="project" value="TreeGrafter"/>
</dbReference>
<dbReference type="NCBIfam" id="TIGR02379">
    <property type="entry name" value="ECA_wecE"/>
    <property type="match status" value="1"/>
</dbReference>
<dbReference type="EMBL" id="BMIR01000003">
    <property type="protein sequence ID" value="GGE34150.1"/>
    <property type="molecule type" value="Genomic_DNA"/>
</dbReference>
<evidence type="ECO:0000313" key="4">
    <source>
        <dbReference type="EMBL" id="GGE34150.1"/>
    </source>
</evidence>
<dbReference type="NCBIfam" id="NF008687">
    <property type="entry name" value="PRK11706.1"/>
    <property type="match status" value="1"/>
</dbReference>
<reference evidence="4" key="1">
    <citation type="journal article" date="2014" name="Int. J. Syst. Evol. Microbiol.">
        <title>Complete genome sequence of Corynebacterium casei LMG S-19264T (=DSM 44701T), isolated from a smear-ripened cheese.</title>
        <authorList>
            <consortium name="US DOE Joint Genome Institute (JGI-PGF)"/>
            <person name="Walter F."/>
            <person name="Albersmeier A."/>
            <person name="Kalinowski J."/>
            <person name="Ruckert C."/>
        </authorList>
    </citation>
    <scope>NUCLEOTIDE SEQUENCE</scope>
    <source>
        <strain evidence="4">CGMCC 1.15371</strain>
    </source>
</reference>
<comment type="similarity">
    <text evidence="3">Belongs to the DegT/DnrJ/EryC1 family.</text>
</comment>